<dbReference type="HOGENOM" id="CLU_081578_1_0_9"/>
<feature type="transmembrane region" description="Helical" evidence="1">
    <location>
        <begin position="85"/>
        <end position="104"/>
    </location>
</feature>
<feature type="transmembrane region" description="Helical" evidence="1">
    <location>
        <begin position="160"/>
        <end position="178"/>
    </location>
</feature>
<keyword evidence="1" id="KW-0812">Transmembrane</keyword>
<proteinExistence type="predicted"/>
<comment type="caution">
    <text evidence="2">The sequence shown here is derived from an EMBL/GenBank/DDBJ whole genome shotgun (WGS) entry which is preliminary data.</text>
</comment>
<evidence type="ECO:0000256" key="1">
    <source>
        <dbReference type="SAM" id="Phobius"/>
    </source>
</evidence>
<feature type="transmembrane region" description="Helical" evidence="1">
    <location>
        <begin position="184"/>
        <end position="203"/>
    </location>
</feature>
<evidence type="ECO:0000313" key="3">
    <source>
        <dbReference type="Proteomes" id="UP000004828"/>
    </source>
</evidence>
<organism evidence="2 3">
    <name type="scientific">Roseburia intestinalis L1-82</name>
    <dbReference type="NCBI Taxonomy" id="536231"/>
    <lineage>
        <taxon>Bacteria</taxon>
        <taxon>Bacillati</taxon>
        <taxon>Bacillota</taxon>
        <taxon>Clostridia</taxon>
        <taxon>Lachnospirales</taxon>
        <taxon>Lachnospiraceae</taxon>
        <taxon>Roseburia</taxon>
    </lineage>
</organism>
<evidence type="ECO:0000313" key="2">
    <source>
        <dbReference type="EMBL" id="EEV00506.1"/>
    </source>
</evidence>
<name>C7GCG5_9FIRM</name>
<keyword evidence="1" id="KW-1133">Transmembrane helix</keyword>
<dbReference type="EMBL" id="ABYJ02000115">
    <property type="protein sequence ID" value="EEV00506.1"/>
    <property type="molecule type" value="Genomic_DNA"/>
</dbReference>
<feature type="transmembrane region" description="Helical" evidence="1">
    <location>
        <begin position="37"/>
        <end position="64"/>
    </location>
</feature>
<dbReference type="InterPro" id="IPR006938">
    <property type="entry name" value="DUF624"/>
</dbReference>
<dbReference type="AlphaFoldDB" id="C7GCG5"/>
<protein>
    <recommendedName>
        <fullName evidence="4">DUF624 domain-containing protein</fullName>
    </recommendedName>
</protein>
<dbReference type="Pfam" id="PF04854">
    <property type="entry name" value="DUF624"/>
    <property type="match status" value="1"/>
</dbReference>
<gene>
    <name evidence="2" type="ORF">ROSINTL182_07602</name>
</gene>
<feature type="transmembrane region" description="Helical" evidence="1">
    <location>
        <begin position="116"/>
        <end position="139"/>
    </location>
</feature>
<accession>C7GCG5</accession>
<dbReference type="Proteomes" id="UP000004828">
    <property type="component" value="Unassembled WGS sequence"/>
</dbReference>
<sequence length="219" mass="24718">MHGKHFEIGGKQMKFFSVDSPLYRFLSRVLDILKLNFLWILGSLPVFTIGASTTAAMSVALKLADDEEGYIAKSYFEAYKANFKQGVPMGLIFLVAWYAVYLDFQLFGAVKNNPVILLIIGMVSVFLVIIAMIYSFSLLARYENTVVRTIQNSMDISRKYFGKTLILVILVAAEVLIFQYNSTMIFLGILFGPGFIIYTVAAVSKRVFLQIERVNREGE</sequence>
<reference evidence="2 3" key="1">
    <citation type="submission" date="2009-08" db="EMBL/GenBank/DDBJ databases">
        <authorList>
            <person name="Weinstock G."/>
            <person name="Sodergren E."/>
            <person name="Clifton S."/>
            <person name="Fulton L."/>
            <person name="Fulton B."/>
            <person name="Courtney L."/>
            <person name="Fronick C."/>
            <person name="Harrison M."/>
            <person name="Strong C."/>
            <person name="Farmer C."/>
            <person name="Delahaunty K."/>
            <person name="Markovic C."/>
            <person name="Hall O."/>
            <person name="Minx P."/>
            <person name="Tomlinson C."/>
            <person name="Mitreva M."/>
            <person name="Nelson J."/>
            <person name="Hou S."/>
            <person name="Wollam A."/>
            <person name="Pepin K.H."/>
            <person name="Johnson M."/>
            <person name="Bhonagiri V."/>
            <person name="Nash W.E."/>
            <person name="Warren W."/>
            <person name="Chinwalla A."/>
            <person name="Mardis E.R."/>
            <person name="Wilson R.K."/>
        </authorList>
    </citation>
    <scope>NUCLEOTIDE SEQUENCE [LARGE SCALE GENOMIC DNA]</scope>
    <source>
        <strain evidence="2 3">L1-82</strain>
    </source>
</reference>
<keyword evidence="1" id="KW-0472">Membrane</keyword>
<evidence type="ECO:0008006" key="4">
    <source>
        <dbReference type="Google" id="ProtNLM"/>
    </source>
</evidence>